<evidence type="ECO:0000313" key="1">
    <source>
        <dbReference type="EMBL" id="SHL61897.1"/>
    </source>
</evidence>
<protein>
    <submittedName>
        <fullName evidence="1">Uncharacterized protein</fullName>
    </submittedName>
</protein>
<dbReference type="AlphaFoldDB" id="A0A1M7C3Z4"/>
<name>A0A1M7C3Z4_9FLAO</name>
<proteinExistence type="predicted"/>
<dbReference type="Proteomes" id="UP000184069">
    <property type="component" value="Unassembled WGS sequence"/>
</dbReference>
<dbReference type="EMBL" id="FRBM01000005">
    <property type="protein sequence ID" value="SHL61897.1"/>
    <property type="molecule type" value="Genomic_DNA"/>
</dbReference>
<reference evidence="1 2" key="1">
    <citation type="submission" date="2016-11" db="EMBL/GenBank/DDBJ databases">
        <authorList>
            <person name="Jaros S."/>
            <person name="Januszkiewicz K."/>
            <person name="Wedrychowicz H."/>
        </authorList>
    </citation>
    <scope>NUCLEOTIDE SEQUENCE [LARGE SCALE GENOMIC DNA]</scope>
    <source>
        <strain evidence="1 2">DSM 27621</strain>
    </source>
</reference>
<evidence type="ECO:0000313" key="2">
    <source>
        <dbReference type="Proteomes" id="UP000184069"/>
    </source>
</evidence>
<gene>
    <name evidence="1" type="ORF">SAMN05444407_10576</name>
</gene>
<organism evidence="1 2">
    <name type="scientific">Chryseobacterium contaminans</name>
    <dbReference type="NCBI Taxonomy" id="1423959"/>
    <lineage>
        <taxon>Bacteria</taxon>
        <taxon>Pseudomonadati</taxon>
        <taxon>Bacteroidota</taxon>
        <taxon>Flavobacteriia</taxon>
        <taxon>Flavobacteriales</taxon>
        <taxon>Weeksellaceae</taxon>
        <taxon>Chryseobacterium group</taxon>
        <taxon>Chryseobacterium</taxon>
    </lineage>
</organism>
<accession>A0A1M7C3Z4</accession>
<sequence>MLDFSIIVLPLEKVLSMELDFRKLFVTKLFSFSKEDEELIFEIYDRLSAIYDISMVDIEDSPYSQFRSQDIDFLQEPKLCYSITSKNKTEISYLFIVNLIGTTIRGARTTDKYDSLEVWGLKEVHEDFGFISINKKKLADRIAGIFSSFNINFRNNKDFRDFYVLGSDPYKTMTFLSPKRKEIIKSISDEDFKIEVKSNIVGLRISKALSVDNALMVSKFLEEI</sequence>
<dbReference type="STRING" id="1423959.SAMN05444407_10576"/>